<feature type="domain" description="Glycosyltransferase 2-like" evidence="8">
    <location>
        <begin position="8"/>
        <end position="170"/>
    </location>
</feature>
<organism evidence="9 10">
    <name type="scientific">Thermotomaculum hydrothermale</name>
    <dbReference type="NCBI Taxonomy" id="981385"/>
    <lineage>
        <taxon>Bacteria</taxon>
        <taxon>Pseudomonadati</taxon>
        <taxon>Acidobacteriota</taxon>
        <taxon>Holophagae</taxon>
        <taxon>Thermotomaculales</taxon>
        <taxon>Thermotomaculaceae</taxon>
        <taxon>Thermotomaculum</taxon>
    </lineage>
</organism>
<dbReference type="PANTHER" id="PTHR48090:SF3">
    <property type="entry name" value="UNDECAPRENYL-PHOSPHATE 4-DEOXY-4-FORMAMIDO-L-ARABINOSE TRANSFERASE"/>
    <property type="match status" value="1"/>
</dbReference>
<evidence type="ECO:0000256" key="1">
    <source>
        <dbReference type="ARBA" id="ARBA00022475"/>
    </source>
</evidence>
<evidence type="ECO:0000256" key="7">
    <source>
        <dbReference type="ARBA" id="ARBA00023136"/>
    </source>
</evidence>
<evidence type="ECO:0000256" key="4">
    <source>
        <dbReference type="ARBA" id="ARBA00022692"/>
    </source>
</evidence>
<evidence type="ECO:0000256" key="3">
    <source>
        <dbReference type="ARBA" id="ARBA00022679"/>
    </source>
</evidence>
<dbReference type="InterPro" id="IPR001173">
    <property type="entry name" value="Glyco_trans_2-like"/>
</dbReference>
<keyword evidence="10" id="KW-1185">Reference proteome</keyword>
<keyword evidence="5" id="KW-0448">Lipopolysaccharide biosynthesis</keyword>
<keyword evidence="3 9" id="KW-0808">Transferase</keyword>
<evidence type="ECO:0000256" key="2">
    <source>
        <dbReference type="ARBA" id="ARBA00022676"/>
    </source>
</evidence>
<dbReference type="PANTHER" id="PTHR48090">
    <property type="entry name" value="UNDECAPRENYL-PHOSPHATE 4-DEOXY-4-FORMAMIDO-L-ARABINOSE TRANSFERASE-RELATED"/>
    <property type="match status" value="1"/>
</dbReference>
<keyword evidence="6" id="KW-1133">Transmembrane helix</keyword>
<dbReference type="AlphaFoldDB" id="A0A7R6SYR6"/>
<evidence type="ECO:0000256" key="6">
    <source>
        <dbReference type="ARBA" id="ARBA00022989"/>
    </source>
</evidence>
<dbReference type="KEGG" id="thyd:TTHT_0383"/>
<keyword evidence="7" id="KW-0472">Membrane</keyword>
<dbReference type="GO" id="GO:0005886">
    <property type="term" value="C:plasma membrane"/>
    <property type="evidence" value="ECO:0007669"/>
    <property type="project" value="TreeGrafter"/>
</dbReference>
<evidence type="ECO:0000256" key="5">
    <source>
        <dbReference type="ARBA" id="ARBA00022985"/>
    </source>
</evidence>
<dbReference type="RefSeq" id="WP_201328329.1">
    <property type="nucleotide sequence ID" value="NZ_AP017470.1"/>
</dbReference>
<dbReference type="InterPro" id="IPR029044">
    <property type="entry name" value="Nucleotide-diphossugar_trans"/>
</dbReference>
<dbReference type="GO" id="GO:0009103">
    <property type="term" value="P:lipopolysaccharide biosynthetic process"/>
    <property type="evidence" value="ECO:0007669"/>
    <property type="project" value="UniProtKB-KW"/>
</dbReference>
<dbReference type="Proteomes" id="UP000595564">
    <property type="component" value="Chromosome"/>
</dbReference>
<dbReference type="Pfam" id="PF00535">
    <property type="entry name" value="Glycos_transf_2"/>
    <property type="match status" value="1"/>
</dbReference>
<dbReference type="EMBL" id="AP017470">
    <property type="protein sequence ID" value="BBB31997.1"/>
    <property type="molecule type" value="Genomic_DNA"/>
</dbReference>
<evidence type="ECO:0000259" key="8">
    <source>
        <dbReference type="Pfam" id="PF00535"/>
    </source>
</evidence>
<keyword evidence="4" id="KW-0812">Transmembrane</keyword>
<dbReference type="Gene3D" id="3.90.550.10">
    <property type="entry name" value="Spore Coat Polysaccharide Biosynthesis Protein SpsA, Chain A"/>
    <property type="match status" value="1"/>
</dbReference>
<name>A0A7R6SYR6_9BACT</name>
<dbReference type="InterPro" id="IPR050256">
    <property type="entry name" value="Glycosyltransferase_2"/>
</dbReference>
<protein>
    <submittedName>
        <fullName evidence="9">Glycosyl transferase family 2</fullName>
    </submittedName>
</protein>
<evidence type="ECO:0000313" key="10">
    <source>
        <dbReference type="Proteomes" id="UP000595564"/>
    </source>
</evidence>
<keyword evidence="2" id="KW-0328">Glycosyltransferase</keyword>
<gene>
    <name evidence="9" type="ORF">TTHT_0383</name>
</gene>
<dbReference type="GO" id="GO:0099621">
    <property type="term" value="F:undecaprenyl-phosphate 4-deoxy-4-formamido-L-arabinose transferase activity"/>
    <property type="evidence" value="ECO:0007669"/>
    <property type="project" value="TreeGrafter"/>
</dbReference>
<proteinExistence type="predicted"/>
<sequence>MSESIYLSIVIPVYNEEENIVPQTEEIVEALKDFDKKYEIVFVDDGSTDNTLPLLEQMVEKFPDKVRFFSFKENRGQTAAFLAGFEEARGKLVATLDGDMQNDPHDLPKMIKHLEESGFDMVNGIRAKRRDNIIRKISSKIGNGFRNWMTKESVSDVGCSIRVMKRECVQKLPPFNGMHRFFPTLVRMKGYTITEIPVNHRERTRGKSKYGVLNRAFVGFNDVMAVRWMLKRYLKWEYKKTSDDILKKDDK</sequence>
<dbReference type="CDD" id="cd04187">
    <property type="entry name" value="DPM1_like_bac"/>
    <property type="match status" value="1"/>
</dbReference>
<keyword evidence="1" id="KW-1003">Cell membrane</keyword>
<dbReference type="SUPFAM" id="SSF53448">
    <property type="entry name" value="Nucleotide-diphospho-sugar transferases"/>
    <property type="match status" value="1"/>
</dbReference>
<evidence type="ECO:0000313" key="9">
    <source>
        <dbReference type="EMBL" id="BBB31997.1"/>
    </source>
</evidence>
<reference evidence="9 10" key="1">
    <citation type="journal article" date="2012" name="Extremophiles">
        <title>Thermotomaculum hydrothermale gen. nov., sp. nov., a novel heterotrophic thermophile within the phylum Acidobacteria from a deep-sea hydrothermal vent chimney in the Southern Okinawa Trough.</title>
        <authorList>
            <person name="Izumi H."/>
            <person name="Nunoura T."/>
            <person name="Miyazaki M."/>
            <person name="Mino S."/>
            <person name="Toki T."/>
            <person name="Takai K."/>
            <person name="Sako Y."/>
            <person name="Sawabe T."/>
            <person name="Nakagawa S."/>
        </authorList>
    </citation>
    <scope>NUCLEOTIDE SEQUENCE [LARGE SCALE GENOMIC DNA]</scope>
    <source>
        <strain evidence="9 10">AC55</strain>
    </source>
</reference>
<accession>A0A7R6SYR6</accession>